<dbReference type="Gene3D" id="3.40.50.2000">
    <property type="entry name" value="Glycogen Phosphorylase B"/>
    <property type="match status" value="1"/>
</dbReference>
<dbReference type="Proteomes" id="UP000324269">
    <property type="component" value="Unassembled WGS sequence"/>
</dbReference>
<dbReference type="PANTHER" id="PTHR12526:SF630">
    <property type="entry name" value="GLYCOSYLTRANSFERASE"/>
    <property type="match status" value="1"/>
</dbReference>
<evidence type="ECO:0000313" key="2">
    <source>
        <dbReference type="EMBL" id="TYS84862.1"/>
    </source>
</evidence>
<dbReference type="Pfam" id="PF00534">
    <property type="entry name" value="Glycos_transf_1"/>
    <property type="match status" value="1"/>
</dbReference>
<dbReference type="RefSeq" id="WP_148969286.1">
    <property type="nucleotide sequence ID" value="NZ_JBNIKW010000003.1"/>
</dbReference>
<dbReference type="EMBL" id="VTEZ01000004">
    <property type="protein sequence ID" value="TYS84862.1"/>
    <property type="molecule type" value="Genomic_DNA"/>
</dbReference>
<name>A0A5D4TX58_9BACI</name>
<dbReference type="CDD" id="cd03801">
    <property type="entry name" value="GT4_PimA-like"/>
    <property type="match status" value="1"/>
</dbReference>
<comment type="caution">
    <text evidence="2">The sequence shown here is derived from an EMBL/GenBank/DDBJ whole genome shotgun (WGS) entry which is preliminary data.</text>
</comment>
<protein>
    <submittedName>
        <fullName evidence="2">Glycosyltransferase</fullName>
    </submittedName>
</protein>
<gene>
    <name evidence="2" type="ORF">FZC85_16030</name>
</gene>
<dbReference type="OrthoDB" id="158463at2"/>
<proteinExistence type="predicted"/>
<keyword evidence="2" id="KW-0808">Transferase</keyword>
<sequence>MKILFVFYVPSGGVETLNRQRSIALKQAGIRCDFLYYSKRRNLLNHEKSNVFITNDDQEIRNILQKGKYDAMVITSDYAAMERFSNLGFKGKIILEIQGLGPQSVARSQLQNAIPYVQKYCHALLYPKTPHIGVIFREFFKSTPIFEFNNCFDHNAFTYQKLPKKDRPIVAWIGRLEDNKNWREFLHIGHQLIKTNKMVELYMFEDPSLSTPKERNDFIQLKNRLNLDKYVHVLQNVPNNQMPGYFSRIGDSGGFLCSTSKVEGAPYSLLEAMSCRCPVLTTDSDGVRSSILHNQSGKYYQIGNIQHAVQQAEELMHNSKLRNYIIENALLHLKSQFSHAQYCKNFTQMLKSIGL</sequence>
<evidence type="ECO:0000259" key="1">
    <source>
        <dbReference type="Pfam" id="PF00534"/>
    </source>
</evidence>
<accession>A0A5D4TX58</accession>
<evidence type="ECO:0000313" key="3">
    <source>
        <dbReference type="Proteomes" id="UP000324269"/>
    </source>
</evidence>
<organism evidence="2 3">
    <name type="scientific">Rossellomorea aquimaris</name>
    <dbReference type="NCBI Taxonomy" id="189382"/>
    <lineage>
        <taxon>Bacteria</taxon>
        <taxon>Bacillati</taxon>
        <taxon>Bacillota</taxon>
        <taxon>Bacilli</taxon>
        <taxon>Bacillales</taxon>
        <taxon>Bacillaceae</taxon>
        <taxon>Rossellomorea</taxon>
    </lineage>
</organism>
<dbReference type="SUPFAM" id="SSF53756">
    <property type="entry name" value="UDP-Glycosyltransferase/glycogen phosphorylase"/>
    <property type="match status" value="1"/>
</dbReference>
<dbReference type="PANTHER" id="PTHR12526">
    <property type="entry name" value="GLYCOSYLTRANSFERASE"/>
    <property type="match status" value="1"/>
</dbReference>
<dbReference type="GO" id="GO:0016757">
    <property type="term" value="F:glycosyltransferase activity"/>
    <property type="evidence" value="ECO:0007669"/>
    <property type="project" value="InterPro"/>
</dbReference>
<dbReference type="AlphaFoldDB" id="A0A5D4TX58"/>
<feature type="domain" description="Glycosyl transferase family 1" evidence="1">
    <location>
        <begin position="162"/>
        <end position="329"/>
    </location>
</feature>
<dbReference type="InterPro" id="IPR001296">
    <property type="entry name" value="Glyco_trans_1"/>
</dbReference>
<reference evidence="2 3" key="1">
    <citation type="submission" date="2019-08" db="EMBL/GenBank/DDBJ databases">
        <title>Bacillus genomes from the desert of Cuatro Cienegas, Coahuila.</title>
        <authorList>
            <person name="Olmedo-Alvarez G."/>
        </authorList>
    </citation>
    <scope>NUCLEOTIDE SEQUENCE [LARGE SCALE GENOMIC DNA]</scope>
    <source>
        <strain evidence="2 3">CH87b_3T</strain>
    </source>
</reference>